<dbReference type="PIRSF" id="PIRSF016838">
    <property type="entry name" value="PafC"/>
    <property type="match status" value="1"/>
</dbReference>
<dbReference type="InterPro" id="IPR028349">
    <property type="entry name" value="PafC-like"/>
</dbReference>
<keyword evidence="5" id="KW-1185">Reference proteome</keyword>
<dbReference type="OrthoDB" id="9807255at2"/>
<name>A0A1H9I3S0_9ACTN</name>
<evidence type="ECO:0000259" key="3">
    <source>
        <dbReference type="PROSITE" id="PS51000"/>
    </source>
</evidence>
<evidence type="ECO:0000313" key="5">
    <source>
        <dbReference type="Proteomes" id="UP000198504"/>
    </source>
</evidence>
<dbReference type="GO" id="GO:0003700">
    <property type="term" value="F:DNA-binding transcription factor activity"/>
    <property type="evidence" value="ECO:0007669"/>
    <property type="project" value="InterPro"/>
</dbReference>
<dbReference type="InterPro" id="IPR051534">
    <property type="entry name" value="CBASS_pafABC_assoc_protein"/>
</dbReference>
<dbReference type="Pfam" id="PF08279">
    <property type="entry name" value="HTH_11"/>
    <property type="match status" value="1"/>
</dbReference>
<dbReference type="AlphaFoldDB" id="A0A1H9I3S0"/>
<evidence type="ECO:0000256" key="2">
    <source>
        <dbReference type="ARBA" id="ARBA00023163"/>
    </source>
</evidence>
<protein>
    <submittedName>
        <fullName evidence="4">Predicted DNA-binding transcriptional regulator YafY, contains an HTH and WYL domains</fullName>
    </submittedName>
</protein>
<dbReference type="GO" id="GO:0003677">
    <property type="term" value="F:DNA binding"/>
    <property type="evidence" value="ECO:0007669"/>
    <property type="project" value="UniProtKB-KW"/>
</dbReference>
<keyword evidence="2" id="KW-0804">Transcription</keyword>
<accession>A0A1H9I3S0</accession>
<sequence>MSRPTARVLALLEILQSGGTRSAADLADTLGVDPRTVRRYVEHLLDLDVPVESVRGTYGGYRLAPGHRVPPLMFSGEEAVAVLLGLLERAGDPEDPTRSDARRAAGSAASKVRRVLPGPLARQVDALLDVAELSSGDAPVPDETRVLLLVAAAARARRPLEVVHTRDGHERARTVRPYGLVAHHGRWYVCGADSRSGEVRTFRLDRLGPVRLGEGTFAVPTGFDARAAVLASLAATPWRHRVSARVRAPVADVVARLPPGLGAVNPDATPGWARVEVRVESLDWVPALLAGLAADLGADLVVEAPDELRERVHALGRRLLDA</sequence>
<dbReference type="Proteomes" id="UP000198504">
    <property type="component" value="Unassembled WGS sequence"/>
</dbReference>
<dbReference type="PANTHER" id="PTHR34580">
    <property type="match status" value="1"/>
</dbReference>
<reference evidence="5" key="1">
    <citation type="submission" date="2016-10" db="EMBL/GenBank/DDBJ databases">
        <authorList>
            <person name="Varghese N."/>
            <person name="Submissions S."/>
        </authorList>
    </citation>
    <scope>NUCLEOTIDE SEQUENCE [LARGE SCALE GENOMIC DNA]</scope>
    <source>
        <strain evidence="5">CGMCC 4.6856</strain>
    </source>
</reference>
<organism evidence="4 5">
    <name type="scientific">Microlunatus flavus</name>
    <dbReference type="NCBI Taxonomy" id="1036181"/>
    <lineage>
        <taxon>Bacteria</taxon>
        <taxon>Bacillati</taxon>
        <taxon>Actinomycetota</taxon>
        <taxon>Actinomycetes</taxon>
        <taxon>Propionibacteriales</taxon>
        <taxon>Propionibacteriaceae</taxon>
        <taxon>Microlunatus</taxon>
    </lineage>
</organism>
<keyword evidence="4" id="KW-0238">DNA-binding</keyword>
<dbReference type="STRING" id="1036181.SAMN05421756_10570"/>
<dbReference type="InterPro" id="IPR026881">
    <property type="entry name" value="WYL_dom"/>
</dbReference>
<dbReference type="EMBL" id="FOFA01000005">
    <property type="protein sequence ID" value="SEQ69244.1"/>
    <property type="molecule type" value="Genomic_DNA"/>
</dbReference>
<dbReference type="Pfam" id="PF25583">
    <property type="entry name" value="WCX"/>
    <property type="match status" value="1"/>
</dbReference>
<dbReference type="Pfam" id="PF13280">
    <property type="entry name" value="WYL"/>
    <property type="match status" value="1"/>
</dbReference>
<dbReference type="Gene3D" id="1.10.10.10">
    <property type="entry name" value="Winged helix-like DNA-binding domain superfamily/Winged helix DNA-binding domain"/>
    <property type="match status" value="1"/>
</dbReference>
<evidence type="ECO:0000313" key="4">
    <source>
        <dbReference type="EMBL" id="SEQ69244.1"/>
    </source>
</evidence>
<dbReference type="InterPro" id="IPR036390">
    <property type="entry name" value="WH_DNA-bd_sf"/>
</dbReference>
<keyword evidence="1" id="KW-0805">Transcription regulation</keyword>
<dbReference type="PANTHER" id="PTHR34580:SF3">
    <property type="entry name" value="PROTEIN PAFB"/>
    <property type="match status" value="1"/>
</dbReference>
<dbReference type="SUPFAM" id="SSF46785">
    <property type="entry name" value="Winged helix' DNA-binding domain"/>
    <property type="match status" value="1"/>
</dbReference>
<dbReference type="InterPro" id="IPR036388">
    <property type="entry name" value="WH-like_DNA-bd_sf"/>
</dbReference>
<evidence type="ECO:0000256" key="1">
    <source>
        <dbReference type="ARBA" id="ARBA00023015"/>
    </source>
</evidence>
<dbReference type="RefSeq" id="WP_091180992.1">
    <property type="nucleotide sequence ID" value="NZ_FOFA01000005.1"/>
</dbReference>
<dbReference type="InterPro" id="IPR013196">
    <property type="entry name" value="HTH_11"/>
</dbReference>
<dbReference type="PROSITE" id="PS52050">
    <property type="entry name" value="WYL"/>
    <property type="match status" value="1"/>
</dbReference>
<dbReference type="InterPro" id="IPR057727">
    <property type="entry name" value="WCX_dom"/>
</dbReference>
<proteinExistence type="predicted"/>
<dbReference type="InterPro" id="IPR001034">
    <property type="entry name" value="DeoR_HTH"/>
</dbReference>
<dbReference type="PROSITE" id="PS51000">
    <property type="entry name" value="HTH_DEOR_2"/>
    <property type="match status" value="1"/>
</dbReference>
<feature type="domain" description="HTH deoR-type" evidence="3">
    <location>
        <begin position="4"/>
        <end position="63"/>
    </location>
</feature>
<gene>
    <name evidence="4" type="ORF">SAMN05421756_10570</name>
</gene>